<organism evidence="2 3">
    <name type="scientific">Lasiodiplodia theobromae</name>
    <dbReference type="NCBI Taxonomy" id="45133"/>
    <lineage>
        <taxon>Eukaryota</taxon>
        <taxon>Fungi</taxon>
        <taxon>Dikarya</taxon>
        <taxon>Ascomycota</taxon>
        <taxon>Pezizomycotina</taxon>
        <taxon>Dothideomycetes</taxon>
        <taxon>Dothideomycetes incertae sedis</taxon>
        <taxon>Botryosphaeriales</taxon>
        <taxon>Botryosphaeriaceae</taxon>
        <taxon>Lasiodiplodia</taxon>
    </lineage>
</organism>
<dbReference type="EMBL" id="VCHE01000089">
    <property type="protein sequence ID" value="KAB2571939.1"/>
    <property type="molecule type" value="Genomic_DNA"/>
</dbReference>
<feature type="chain" id="PRO_5024808124" description="Secreted protein" evidence="1">
    <location>
        <begin position="21"/>
        <end position="1009"/>
    </location>
</feature>
<sequence length="1009" mass="109211">MRELIVTAAGFLATFPLVTASNAVDIFKSPPLEYRPKFRYWLPDASASVDAVKRDVAAVAAIGGGGLELIPFYNYGCAVCTPDVLPEDWSTYAFGTEPLHNIYRGALEASRDHGVLLDFAQGGNQGQGVPAEPQTTGLAKHLAYSNVTVKAGATFNGTLPLSTQPPDQSGGGRHQMEDWGEQKLFAVLAAEVLEDTNHVVLGEPLDLTQDISDGRTLSWTAPAGNSTWRIFSWYERYTNQRSVAAGQKITNFIHNGSWIVDHFSAEGAKLMTDFFDEYVIRDDETAQLVASAGRYAWEDSHEMDSCVWWTEGMDKMFRKRNNYNIAKCLPFLVIKGNGWAGQEVPYGEEFAASNSAFQSTCNGDFRATLNDGYRSYLASRMSWAHSRGIKFSTQVGYNVPVDVLSDIHLVDVPEGESYGWKDNPDLYRQYSGPAHLADISVVSSEAGAVVGNPYGSSVNDLLFTVRRGLATGINMNVLHGFPYSGPYKNTTWPNWTPFNFYLKEMWSPNLPSWTHLTETMQYISRNQYISQAGTPKLDLAFYKYTIPWSDATGYKNSNLETVGYTYDYLGLENLQSASVSDRVLAPQGPAYQALIFSNATQISNEAASKLKEFAEAGLPIFFVGNSTFTGIRSADAAAASTMADIISSGLKNVFNVRSASELPTALSKAAIKPRAALSNGTAQWYSFWREQDDFTHVFLYNDGPDTQTLRVDFAITDSTPYTFNAWTGGVAPILHYTTTPTHTTIPITLAANQTTIIGFAKPGAAATTNLTTPHTHATSTTGALANLLYDADAGHLLAQLSGSGTASVTLANGTRIDLTAAPPAPSHLTSWNLTVADWQPSAADPASMASIVTNHTYTDVPPGSWLALDPATLTNVSGTGRYVTTFSTPARSSSEEEEESTRLGAILHLGPVQNTMRAMLNGRALPAVDVADAVVDISGFLSEEGEENELVVEVSTNLFNRVRAEAGWVGTSGATADEATGGAYGKAAPQGYGLLGPVWAEWVEVVRVV</sequence>
<evidence type="ECO:0000256" key="1">
    <source>
        <dbReference type="SAM" id="SignalP"/>
    </source>
</evidence>
<dbReference type="Proteomes" id="UP000325902">
    <property type="component" value="Unassembled WGS sequence"/>
</dbReference>
<accession>A0A5N5D2P5</accession>
<keyword evidence="3" id="KW-1185">Reference proteome</keyword>
<dbReference type="PANTHER" id="PTHR36848:SF2">
    <property type="entry name" value="SECRETED PROTEIN"/>
    <property type="match status" value="1"/>
</dbReference>
<dbReference type="SUPFAM" id="SSF49785">
    <property type="entry name" value="Galactose-binding domain-like"/>
    <property type="match status" value="1"/>
</dbReference>
<dbReference type="InterPro" id="IPR053161">
    <property type="entry name" value="Ulvan_degrading_GH"/>
</dbReference>
<feature type="signal peptide" evidence="1">
    <location>
        <begin position="1"/>
        <end position="20"/>
    </location>
</feature>
<reference evidence="2 3" key="1">
    <citation type="journal article" date="2019" name="Sci. Rep.">
        <title>A multi-omics analysis of the grapevine pathogen Lasiodiplodia theobromae reveals that temperature affects the expression of virulence- and pathogenicity-related genes.</title>
        <authorList>
            <person name="Felix C."/>
            <person name="Meneses R."/>
            <person name="Goncalves M.F.M."/>
            <person name="Tilleman L."/>
            <person name="Duarte A.S."/>
            <person name="Jorrin-Novo J.V."/>
            <person name="Van de Peer Y."/>
            <person name="Deforce D."/>
            <person name="Van Nieuwerburgh F."/>
            <person name="Esteves A.C."/>
            <person name="Alves A."/>
        </authorList>
    </citation>
    <scope>NUCLEOTIDE SEQUENCE [LARGE SCALE GENOMIC DNA]</scope>
    <source>
        <strain evidence="2 3">LA-SOL3</strain>
    </source>
</reference>
<protein>
    <recommendedName>
        <fullName evidence="4">Secreted protein</fullName>
    </recommendedName>
</protein>
<proteinExistence type="predicted"/>
<dbReference type="PANTHER" id="PTHR36848">
    <property type="entry name" value="DNA-BINDING PROTEIN (PUTATIVE SECRETED PROTEIN)-RELATED"/>
    <property type="match status" value="1"/>
</dbReference>
<dbReference type="Pfam" id="PF17132">
    <property type="entry name" value="Glyco_hydro_106"/>
    <property type="match status" value="1"/>
</dbReference>
<dbReference type="AlphaFoldDB" id="A0A5N5D2P5"/>
<dbReference type="InterPro" id="IPR008979">
    <property type="entry name" value="Galactose-bd-like_sf"/>
</dbReference>
<name>A0A5N5D2P5_9PEZI</name>
<evidence type="ECO:0000313" key="3">
    <source>
        <dbReference type="Proteomes" id="UP000325902"/>
    </source>
</evidence>
<dbReference type="Gene3D" id="2.60.120.260">
    <property type="entry name" value="Galactose-binding domain-like"/>
    <property type="match status" value="1"/>
</dbReference>
<evidence type="ECO:0008006" key="4">
    <source>
        <dbReference type="Google" id="ProtNLM"/>
    </source>
</evidence>
<gene>
    <name evidence="2" type="ORF">DBV05_g9396</name>
</gene>
<dbReference type="OrthoDB" id="2588159at2759"/>
<evidence type="ECO:0000313" key="2">
    <source>
        <dbReference type="EMBL" id="KAB2571939.1"/>
    </source>
</evidence>
<comment type="caution">
    <text evidence="2">The sequence shown here is derived from an EMBL/GenBank/DDBJ whole genome shotgun (WGS) entry which is preliminary data.</text>
</comment>
<keyword evidence="1" id="KW-0732">Signal</keyword>